<dbReference type="NCBIfam" id="NF008164">
    <property type="entry name" value="PRK10917.1-2"/>
    <property type="match status" value="1"/>
</dbReference>
<dbReference type="SUPFAM" id="SSF50249">
    <property type="entry name" value="Nucleic acid-binding proteins"/>
    <property type="match status" value="1"/>
</dbReference>
<evidence type="ECO:0000313" key="11">
    <source>
        <dbReference type="Proteomes" id="UP000198788"/>
    </source>
</evidence>
<evidence type="ECO:0000256" key="7">
    <source>
        <dbReference type="ARBA" id="ARBA00023204"/>
    </source>
</evidence>
<dbReference type="GO" id="GO:0003677">
    <property type="term" value="F:DNA binding"/>
    <property type="evidence" value="ECO:0007669"/>
    <property type="project" value="UniProtKB-KW"/>
</dbReference>
<keyword evidence="1" id="KW-0547">Nucleotide-binding</keyword>
<feature type="domain" description="Helicase ATP-binding" evidence="8">
    <location>
        <begin position="281"/>
        <end position="446"/>
    </location>
</feature>
<dbReference type="PANTHER" id="PTHR47964">
    <property type="entry name" value="ATP-DEPENDENT DNA HELICASE HOMOLOG RECG, CHLOROPLASTIC"/>
    <property type="match status" value="1"/>
</dbReference>
<dbReference type="Proteomes" id="UP000198788">
    <property type="component" value="Unassembled WGS sequence"/>
</dbReference>
<keyword evidence="3" id="KW-0378">Hydrolase</keyword>
<dbReference type="PANTHER" id="PTHR47964:SF1">
    <property type="entry name" value="ATP-DEPENDENT DNA HELICASE HOMOLOG RECG, CHLOROPLASTIC"/>
    <property type="match status" value="1"/>
</dbReference>
<dbReference type="GO" id="GO:0005524">
    <property type="term" value="F:ATP binding"/>
    <property type="evidence" value="ECO:0007669"/>
    <property type="project" value="UniProtKB-KW"/>
</dbReference>
<dbReference type="Gene3D" id="3.40.50.300">
    <property type="entry name" value="P-loop containing nucleotide triphosphate hydrolases"/>
    <property type="match status" value="2"/>
</dbReference>
<dbReference type="SUPFAM" id="SSF52540">
    <property type="entry name" value="P-loop containing nucleoside triphosphate hydrolases"/>
    <property type="match status" value="2"/>
</dbReference>
<evidence type="ECO:0000256" key="2">
    <source>
        <dbReference type="ARBA" id="ARBA00022763"/>
    </source>
</evidence>
<proteinExistence type="predicted"/>
<dbReference type="PROSITE" id="PS51192">
    <property type="entry name" value="HELICASE_ATP_BIND_1"/>
    <property type="match status" value="1"/>
</dbReference>
<protein>
    <submittedName>
        <fullName evidence="10">ATP-dependent DNA helicase RecG</fullName>
    </submittedName>
</protein>
<keyword evidence="7" id="KW-0234">DNA repair</keyword>
<dbReference type="GO" id="GO:0016787">
    <property type="term" value="F:hydrolase activity"/>
    <property type="evidence" value="ECO:0007669"/>
    <property type="project" value="UniProtKB-KW"/>
</dbReference>
<dbReference type="InterPro" id="IPR045562">
    <property type="entry name" value="RecG_dom3_C"/>
</dbReference>
<dbReference type="SMART" id="SM00490">
    <property type="entry name" value="HELICc"/>
    <property type="match status" value="1"/>
</dbReference>
<dbReference type="Pfam" id="PF19833">
    <property type="entry name" value="RecG_dom3_C"/>
    <property type="match status" value="1"/>
</dbReference>
<evidence type="ECO:0000256" key="6">
    <source>
        <dbReference type="ARBA" id="ARBA00023125"/>
    </source>
</evidence>
<evidence type="ECO:0000259" key="8">
    <source>
        <dbReference type="PROSITE" id="PS51192"/>
    </source>
</evidence>
<dbReference type="STRING" id="871741.SAMN05192570_1523"/>
<dbReference type="InterPro" id="IPR012340">
    <property type="entry name" value="NA-bd_OB-fold"/>
</dbReference>
<dbReference type="CDD" id="cd04488">
    <property type="entry name" value="RecG_wedge_OBF"/>
    <property type="match status" value="1"/>
</dbReference>
<dbReference type="InterPro" id="IPR047112">
    <property type="entry name" value="RecG/Mfd"/>
</dbReference>
<keyword evidence="11" id="KW-1185">Reference proteome</keyword>
<dbReference type="InterPro" id="IPR014001">
    <property type="entry name" value="Helicase_ATP-bd"/>
</dbReference>
<organism evidence="10 11">
    <name type="scientific">Brevundimonas viscosa</name>
    <dbReference type="NCBI Taxonomy" id="871741"/>
    <lineage>
        <taxon>Bacteria</taxon>
        <taxon>Pseudomonadati</taxon>
        <taxon>Pseudomonadota</taxon>
        <taxon>Alphaproteobacteria</taxon>
        <taxon>Caulobacterales</taxon>
        <taxon>Caulobacteraceae</taxon>
        <taxon>Brevundimonas</taxon>
    </lineage>
</organism>
<evidence type="ECO:0000256" key="1">
    <source>
        <dbReference type="ARBA" id="ARBA00022741"/>
    </source>
</evidence>
<dbReference type="InterPro" id="IPR027417">
    <property type="entry name" value="P-loop_NTPase"/>
</dbReference>
<evidence type="ECO:0000256" key="3">
    <source>
        <dbReference type="ARBA" id="ARBA00022801"/>
    </source>
</evidence>
<dbReference type="InterPro" id="IPR011545">
    <property type="entry name" value="DEAD/DEAH_box_helicase_dom"/>
</dbReference>
<name>A0A1I6Q348_9CAUL</name>
<sequence length="699" mass="75472">MLRGMRPQILFPLFAGVETLKGVGPRVLPLVQKLAGPLVRDLLFLAPSGVVVRRPMTAADAVEGLTGQFEVLVDRLIVPHKPGAPIKVRASDETGFVHLIWFGGSAQHIERLVPKGQKRIVSGKVERFNNEVQIIHPDVFRPEEAGDIAAVEAVYPATQGLSSRQVRKLVQAALPHAPELPEWQDPAWLAKRRWPGWRAALGQLHAPAGEPDLEPDAPARQRLAWDELFAHQLALARRRRARQITPAPVILPGEASERLLAALPFALTGAQTQAIAEIRRDLASGEQMGRLLQGDVGSGKTAVAALALADAAASGFQAALMAPTEILARQHFQRLAPMLEAAGVTTVLLTGRDTPAERRPRLAALASGEARVAIGTHALFQDTVRFDRLGLAVIDEQHRFGVNERQRLQAKGDPRTGGVHLLTMSATPIPRTLELTQYGELDVSRLTEKPPGRTPVTTAVLPLTRIGEVAKRLKAALDGGAQAYWICPLVAESEASDLAAAEARAADLRRILGVEVGLAHGQMPGPEREAVMADFADGRTPLLVATTVVEVGVDVPNASIMVIEHADRFGLAQLHQLRGRVGRGSAASTCLLLYGGGDEGLGETARVRLETLRRTENGFEIAEEDFRLRGGGDPLGLRQSGFPAYRFADPIRHRDLLLAAADDARLVLARDPDLASPRGEAVKVLEALFDWRNDRPGVD</sequence>
<accession>A0A1I6Q348</accession>
<dbReference type="EMBL" id="FOZV01000002">
    <property type="protein sequence ID" value="SFS46929.1"/>
    <property type="molecule type" value="Genomic_DNA"/>
</dbReference>
<feature type="domain" description="Helicase C-terminal" evidence="9">
    <location>
        <begin position="468"/>
        <end position="627"/>
    </location>
</feature>
<gene>
    <name evidence="10" type="ORF">SAMN05192570_1523</name>
</gene>
<evidence type="ECO:0000259" key="9">
    <source>
        <dbReference type="PROSITE" id="PS51194"/>
    </source>
</evidence>
<evidence type="ECO:0000256" key="4">
    <source>
        <dbReference type="ARBA" id="ARBA00022806"/>
    </source>
</evidence>
<dbReference type="GO" id="GO:0003678">
    <property type="term" value="F:DNA helicase activity"/>
    <property type="evidence" value="ECO:0007669"/>
    <property type="project" value="TreeGrafter"/>
</dbReference>
<reference evidence="11" key="1">
    <citation type="submission" date="2016-10" db="EMBL/GenBank/DDBJ databases">
        <authorList>
            <person name="Varghese N."/>
            <person name="Submissions S."/>
        </authorList>
    </citation>
    <scope>NUCLEOTIDE SEQUENCE [LARGE SCALE GENOMIC DNA]</scope>
    <source>
        <strain evidence="11">CGMCC 1.10683</strain>
    </source>
</reference>
<evidence type="ECO:0000256" key="5">
    <source>
        <dbReference type="ARBA" id="ARBA00022840"/>
    </source>
</evidence>
<keyword evidence="2" id="KW-0227">DNA damage</keyword>
<evidence type="ECO:0000313" key="10">
    <source>
        <dbReference type="EMBL" id="SFS46929.1"/>
    </source>
</evidence>
<dbReference type="InterPro" id="IPR001650">
    <property type="entry name" value="Helicase_C-like"/>
</dbReference>
<keyword evidence="6" id="KW-0238">DNA-binding</keyword>
<dbReference type="Gene3D" id="2.40.50.140">
    <property type="entry name" value="Nucleic acid-binding proteins"/>
    <property type="match status" value="1"/>
</dbReference>
<keyword evidence="4 10" id="KW-0347">Helicase</keyword>
<dbReference type="Pfam" id="PF00270">
    <property type="entry name" value="DEAD"/>
    <property type="match status" value="1"/>
</dbReference>
<keyword evidence="5" id="KW-0067">ATP-binding</keyword>
<dbReference type="Pfam" id="PF00271">
    <property type="entry name" value="Helicase_C"/>
    <property type="match status" value="1"/>
</dbReference>
<dbReference type="SMART" id="SM00487">
    <property type="entry name" value="DEXDc"/>
    <property type="match status" value="1"/>
</dbReference>
<dbReference type="PROSITE" id="PS51194">
    <property type="entry name" value="HELICASE_CTER"/>
    <property type="match status" value="1"/>
</dbReference>
<dbReference type="AlphaFoldDB" id="A0A1I6Q348"/>
<dbReference type="GO" id="GO:0006281">
    <property type="term" value="P:DNA repair"/>
    <property type="evidence" value="ECO:0007669"/>
    <property type="project" value="UniProtKB-KW"/>
</dbReference>